<dbReference type="PROSITE" id="PS50940">
    <property type="entry name" value="CHIT_BIND_II"/>
    <property type="match status" value="1"/>
</dbReference>
<name>A0A154PC21_DUFNO</name>
<dbReference type="PANTHER" id="PTHR22933">
    <property type="entry name" value="FI18007P1-RELATED"/>
    <property type="match status" value="1"/>
</dbReference>
<organism evidence="3 4">
    <name type="scientific">Dufourea novaeangliae</name>
    <name type="common">Sweat bee</name>
    <dbReference type="NCBI Taxonomy" id="178035"/>
    <lineage>
        <taxon>Eukaryota</taxon>
        <taxon>Metazoa</taxon>
        <taxon>Ecdysozoa</taxon>
        <taxon>Arthropoda</taxon>
        <taxon>Hexapoda</taxon>
        <taxon>Insecta</taxon>
        <taxon>Pterygota</taxon>
        <taxon>Neoptera</taxon>
        <taxon>Endopterygota</taxon>
        <taxon>Hymenoptera</taxon>
        <taxon>Apocrita</taxon>
        <taxon>Aculeata</taxon>
        <taxon>Apoidea</taxon>
        <taxon>Anthophila</taxon>
        <taxon>Halictidae</taxon>
        <taxon>Rophitinae</taxon>
        <taxon>Dufourea</taxon>
    </lineage>
</organism>
<dbReference type="EMBL" id="KQ434869">
    <property type="protein sequence ID" value="KZC09446.1"/>
    <property type="molecule type" value="Genomic_DNA"/>
</dbReference>
<gene>
    <name evidence="3" type="ORF">WN55_11189</name>
</gene>
<proteinExistence type="predicted"/>
<dbReference type="GO" id="GO:0008061">
    <property type="term" value="F:chitin binding"/>
    <property type="evidence" value="ECO:0007669"/>
    <property type="project" value="InterPro"/>
</dbReference>
<dbReference type="InterPro" id="IPR002557">
    <property type="entry name" value="Chitin-bd_dom"/>
</dbReference>
<accession>A0A154PC21</accession>
<dbReference type="InterPro" id="IPR052976">
    <property type="entry name" value="Scoloptoxin-like"/>
</dbReference>
<sequence length="777" mass="88808">MVTRDTHPVSPGSVTENDDDGSEGVGGVHKDSYPPPRYPKLIESSARYARPELSLCHTPYPPVYLRMYSPPSASQHGNDLRSSGLSSFHETRLFCPSSPTLRWKADTLFGRLTTCGPLSLQTCATSSSNSTSTQVAVEEEDEESLPQITLDEFKERYRRLIPYMTFYVANNYVNSQTPLPQVTEKEYQSSALVRQNQQPLVRVNNVARKVNFHRVIPQNHDQKFVPSVQYDPHSLGSDNNYFTPVRHTAKSGHDDHPAPYQVYQDRKVIYPDIIPSPSQITRKEHRYYTNHVRPLRPYTTNGREHLPRKQLTKPVHSNIRDDYALDYNVRPTVNGVHYPAMDFHGHRPGLPPAYSTVSTLAPIQGKQLPTIHQLIRNPNINLEQIVESLHLSERLPEMLNRDNIDNSLKTLAEILDILHSKKTDEFPQVQQAPLTPLVKAPSRLPQKVPNVKPRPQSRPKVITETRFQATPNPLYLTEDPERYKLTSYEDEINPLPPPQPSYVEDSLNNQKLETNFMRDQLSNHNPESSYVGNNLNNKLLEYYTPVVQDVPAKNKDVFLPTIRPHANHQSPSDGPTENTYEITEDLGEDVLQQDRYTPSSPATTESPVYSYTKPNEISTPKYSVPQTSVKHGATQGEAHVDYPAYSTIPLTNFSCKEQRYKGFFGDPDTGCQVWHYCDLNGGKSSFLCPNGTIFSQVALTCDWWFNVKCETTTQLYVLNERLYKYILPVMPKFPEDFTGPEVDRYLELKFKEMEAKLKEKLKKEEKEKLKDKPETEK</sequence>
<dbReference type="SMART" id="SM00494">
    <property type="entry name" value="ChtBD2"/>
    <property type="match status" value="1"/>
</dbReference>
<feature type="region of interest" description="Disordered" evidence="1">
    <location>
        <begin position="595"/>
        <end position="624"/>
    </location>
</feature>
<protein>
    <recommendedName>
        <fullName evidence="2">Chitin-binding type-2 domain-containing protein</fullName>
    </recommendedName>
</protein>
<keyword evidence="4" id="KW-1185">Reference proteome</keyword>
<dbReference type="GO" id="GO:0005576">
    <property type="term" value="C:extracellular region"/>
    <property type="evidence" value="ECO:0007669"/>
    <property type="project" value="InterPro"/>
</dbReference>
<dbReference type="Gene3D" id="2.170.140.10">
    <property type="entry name" value="Chitin binding domain"/>
    <property type="match status" value="1"/>
</dbReference>
<evidence type="ECO:0000259" key="2">
    <source>
        <dbReference type="PROSITE" id="PS50940"/>
    </source>
</evidence>
<dbReference type="PANTHER" id="PTHR22933:SF18">
    <property type="match status" value="1"/>
</dbReference>
<dbReference type="InterPro" id="IPR036508">
    <property type="entry name" value="Chitin-bd_dom_sf"/>
</dbReference>
<dbReference type="Pfam" id="PF01607">
    <property type="entry name" value="CBM_14"/>
    <property type="match status" value="1"/>
</dbReference>
<evidence type="ECO:0000313" key="4">
    <source>
        <dbReference type="Proteomes" id="UP000076502"/>
    </source>
</evidence>
<feature type="domain" description="Chitin-binding type-2" evidence="2">
    <location>
        <begin position="652"/>
        <end position="711"/>
    </location>
</feature>
<evidence type="ECO:0000256" key="1">
    <source>
        <dbReference type="SAM" id="MobiDB-lite"/>
    </source>
</evidence>
<evidence type="ECO:0000313" key="3">
    <source>
        <dbReference type="EMBL" id="KZC09446.1"/>
    </source>
</evidence>
<dbReference type="AlphaFoldDB" id="A0A154PC21"/>
<feature type="region of interest" description="Disordered" evidence="1">
    <location>
        <begin position="1"/>
        <end position="39"/>
    </location>
</feature>
<reference evidence="3 4" key="1">
    <citation type="submission" date="2015-07" db="EMBL/GenBank/DDBJ databases">
        <title>The genome of Dufourea novaeangliae.</title>
        <authorList>
            <person name="Pan H."/>
            <person name="Kapheim K."/>
        </authorList>
    </citation>
    <scope>NUCLEOTIDE SEQUENCE [LARGE SCALE GENOMIC DNA]</scope>
    <source>
        <strain evidence="3">0120121106</strain>
        <tissue evidence="3">Whole body</tissue>
    </source>
</reference>
<dbReference type="Proteomes" id="UP000076502">
    <property type="component" value="Unassembled WGS sequence"/>
</dbReference>
<dbReference type="STRING" id="178035.A0A154PC21"/>
<dbReference type="SUPFAM" id="SSF57625">
    <property type="entry name" value="Invertebrate chitin-binding proteins"/>
    <property type="match status" value="1"/>
</dbReference>
<dbReference type="OrthoDB" id="541276at2759"/>